<protein>
    <submittedName>
        <fullName evidence="3">Glycerophosphodiester phosphodiesterase family protein</fullName>
    </submittedName>
</protein>
<evidence type="ECO:0000256" key="1">
    <source>
        <dbReference type="SAM" id="SignalP"/>
    </source>
</evidence>
<dbReference type="GeneID" id="94374217"/>
<keyword evidence="4" id="KW-1185">Reference proteome</keyword>
<feature type="chain" id="PRO_5047074371" evidence="1">
    <location>
        <begin position="23"/>
        <end position="310"/>
    </location>
</feature>
<dbReference type="CDD" id="cd08566">
    <property type="entry name" value="GDPD_AtGDE_like"/>
    <property type="match status" value="1"/>
</dbReference>
<dbReference type="Pfam" id="PF03009">
    <property type="entry name" value="GDPD"/>
    <property type="match status" value="1"/>
</dbReference>
<organism evidence="3 4">
    <name type="scientific">Brevundimonas nasdae</name>
    <dbReference type="NCBI Taxonomy" id="172043"/>
    <lineage>
        <taxon>Bacteria</taxon>
        <taxon>Pseudomonadati</taxon>
        <taxon>Pseudomonadota</taxon>
        <taxon>Alphaproteobacteria</taxon>
        <taxon>Caulobacterales</taxon>
        <taxon>Caulobacteraceae</taxon>
        <taxon>Brevundimonas</taxon>
    </lineage>
</organism>
<reference evidence="3 4" key="1">
    <citation type="submission" date="2021-07" db="EMBL/GenBank/DDBJ databases">
        <title>Isolation and characterization of bacteria from a gold mining with a capacity of golden bioaccumulation.</title>
        <authorList>
            <person name="Yang X.J."/>
        </authorList>
    </citation>
    <scope>NUCLEOTIDE SEQUENCE [LARGE SCALE GENOMIC DNA]</scope>
    <source>
        <strain evidence="3 4">Au29</strain>
    </source>
</reference>
<dbReference type="EMBL" id="CP080034">
    <property type="protein sequence ID" value="QYC10995.1"/>
    <property type="molecule type" value="Genomic_DNA"/>
</dbReference>
<gene>
    <name evidence="3" type="ORF">KWG56_02995</name>
</gene>
<dbReference type="InterPro" id="IPR030395">
    <property type="entry name" value="GP_PDE_dom"/>
</dbReference>
<evidence type="ECO:0000259" key="2">
    <source>
        <dbReference type="PROSITE" id="PS51704"/>
    </source>
</evidence>
<name>A0ABX8TMI3_9CAUL</name>
<dbReference type="PROSITE" id="PS51257">
    <property type="entry name" value="PROKAR_LIPOPROTEIN"/>
    <property type="match status" value="1"/>
</dbReference>
<dbReference type="PROSITE" id="PS51704">
    <property type="entry name" value="GP_PDE"/>
    <property type="match status" value="1"/>
</dbReference>
<proteinExistence type="predicted"/>
<feature type="domain" description="GP-PDE" evidence="2">
    <location>
        <begin position="47"/>
        <end position="296"/>
    </location>
</feature>
<sequence length="310" mass="32504">MTRNMMTAAVAILLATTGCVEAEPKANAAADGPAMAAYFDCVRDGGVAISAHRAVSAMDQPENSVSAIEATGRAIPNAILELDAALTRDGHLVLMHDETMRRTTTGRGRVGDLTLAQIKRARLKASNGARTNEAVPTLGEALDAAGRVGAIASIDLKPAKGGSTTELARAVIDQVRRSGAASRVILITYTPEDARAVAAMAPEMMISAGVNSVRGLEGLNTAQILAWTGTREERPALWRALKARGVEVQFGTLGAEGVRRDDLYAADGDVSEYRDLFRQGVTVIATDTPLAVKSVLEAEVAKAATCARPR</sequence>
<dbReference type="PANTHER" id="PTHR46320">
    <property type="entry name" value="GLYCEROPHOSPHODIESTER PHOSPHODIESTERASE 1"/>
    <property type="match status" value="1"/>
</dbReference>
<keyword evidence="1" id="KW-0732">Signal</keyword>
<evidence type="ECO:0000313" key="4">
    <source>
        <dbReference type="Proteomes" id="UP000824334"/>
    </source>
</evidence>
<dbReference type="RefSeq" id="WP_219353658.1">
    <property type="nucleotide sequence ID" value="NZ_CP080034.1"/>
</dbReference>
<feature type="signal peptide" evidence="1">
    <location>
        <begin position="1"/>
        <end position="22"/>
    </location>
</feature>
<dbReference type="Proteomes" id="UP000824334">
    <property type="component" value="Chromosome"/>
</dbReference>
<dbReference type="PANTHER" id="PTHR46320:SF1">
    <property type="entry name" value="GLYCEROPHOSPHODIESTER PHOSPHODIESTERASE 1"/>
    <property type="match status" value="1"/>
</dbReference>
<accession>A0ABX8TMI3</accession>
<evidence type="ECO:0000313" key="3">
    <source>
        <dbReference type="EMBL" id="QYC10995.1"/>
    </source>
</evidence>